<evidence type="ECO:0000256" key="6">
    <source>
        <dbReference type="ARBA" id="ARBA00023242"/>
    </source>
</evidence>
<dbReference type="STRING" id="1071383.J7RV54"/>
<evidence type="ECO:0000256" key="5">
    <source>
        <dbReference type="ARBA" id="ARBA00023136"/>
    </source>
</evidence>
<evidence type="ECO:0000256" key="4">
    <source>
        <dbReference type="ARBA" id="ARBA00022989"/>
    </source>
</evidence>
<dbReference type="eggNOG" id="ENOG502QVG5">
    <property type="taxonomic scope" value="Eukaryota"/>
</dbReference>
<feature type="transmembrane region" description="Helical" evidence="8">
    <location>
        <begin position="722"/>
        <end position="739"/>
    </location>
</feature>
<evidence type="ECO:0000256" key="2">
    <source>
        <dbReference type="ARBA" id="ARBA00022553"/>
    </source>
</evidence>
<dbReference type="CDD" id="cd12935">
    <property type="entry name" value="LEM_like"/>
    <property type="match status" value="1"/>
</dbReference>
<comment type="subcellular location">
    <subcellularLocation>
        <location evidence="1">Nucleus inner membrane</location>
    </subcellularLocation>
</comment>
<organism evidence="11 12">
    <name type="scientific">Huiozyma naganishii (strain ATCC MYA-139 / BCRC 22969 / CBS 8797 / KCTC 17520 / NBRC 10181 / NCYC 3082 / Yp74L-3)</name>
    <name type="common">Yeast</name>
    <name type="synonym">Kazachstania naganishii</name>
    <dbReference type="NCBI Taxonomy" id="1071383"/>
    <lineage>
        <taxon>Eukaryota</taxon>
        <taxon>Fungi</taxon>
        <taxon>Dikarya</taxon>
        <taxon>Ascomycota</taxon>
        <taxon>Saccharomycotina</taxon>
        <taxon>Saccharomycetes</taxon>
        <taxon>Saccharomycetales</taxon>
        <taxon>Saccharomycetaceae</taxon>
        <taxon>Huiozyma</taxon>
    </lineage>
</organism>
<evidence type="ECO:0000259" key="10">
    <source>
        <dbReference type="Pfam" id="PF12949"/>
    </source>
</evidence>
<keyword evidence="5 8" id="KW-0472">Membrane</keyword>
<evidence type="ECO:0000313" key="12">
    <source>
        <dbReference type="Proteomes" id="UP000006310"/>
    </source>
</evidence>
<dbReference type="PANTHER" id="PTHR47808:SF2">
    <property type="entry name" value="LEM DOMAIN-CONTAINING PROTEIN 2"/>
    <property type="match status" value="1"/>
</dbReference>
<feature type="compositionally biased region" description="Low complexity" evidence="7">
    <location>
        <begin position="258"/>
        <end position="271"/>
    </location>
</feature>
<evidence type="ECO:0000256" key="7">
    <source>
        <dbReference type="SAM" id="MobiDB-lite"/>
    </source>
</evidence>
<feature type="region of interest" description="Disordered" evidence="7">
    <location>
        <begin position="59"/>
        <end position="187"/>
    </location>
</feature>
<feature type="compositionally biased region" description="Polar residues" evidence="7">
    <location>
        <begin position="148"/>
        <end position="162"/>
    </location>
</feature>
<dbReference type="GO" id="GO:0071763">
    <property type="term" value="P:nuclear membrane organization"/>
    <property type="evidence" value="ECO:0007669"/>
    <property type="project" value="TreeGrafter"/>
</dbReference>
<gene>
    <name evidence="11" type="primary">KNAG0B03400</name>
    <name evidence="11" type="ordered locus">KNAG_0B03400</name>
</gene>
<name>J7RV54_HUIN7</name>
<dbReference type="GeneID" id="34524432"/>
<evidence type="ECO:0000256" key="8">
    <source>
        <dbReference type="SAM" id="Phobius"/>
    </source>
</evidence>
<keyword evidence="12" id="KW-1185">Reference proteome</keyword>
<evidence type="ECO:0000256" key="3">
    <source>
        <dbReference type="ARBA" id="ARBA00022692"/>
    </source>
</evidence>
<feature type="domain" description="HeH/LEM" evidence="10">
    <location>
        <begin position="12"/>
        <end position="43"/>
    </location>
</feature>
<dbReference type="GO" id="GO:0005783">
    <property type="term" value="C:endoplasmic reticulum"/>
    <property type="evidence" value="ECO:0007669"/>
    <property type="project" value="TreeGrafter"/>
</dbReference>
<sequence>MDLKYLEPGSEPERLKVPELRRILTENDVEYSPNAKKKALVAMYHEFIDPLLPSLREKFQFSDSSSGTKKRKRRSVSRDVTEESDDSDGSLSSASSVDDAILERLRRPLETPQKKKQRVISSDESVHKGVQRTPIVDKLNGKEPVRTPQKSVKITEFGTSSSEESDNDTHSSLTRSLNSQGSKSSNQAGVKYDFSYKRRTLSPDLNKLKISPAFAKQLKNTRSRSSGDSTREWDTAPSQRRKVSTHPDSGRVSGFESDINTSNTNAANTAGDNDEPVGENSEASRLVDFENMPQFKETGKEASEDVPLLAEEGPDVDVVDTYPEDDDIVELVDLDESVDRSTFNMDLLSNSEVEKSQQRAAAMENELSPEFQRSEEERDSNTVSPSSMSDSSEDDEAILISEDDEAILISDEKESTSTSVSSSVDLPVKRTKKPVLSFLNLIKKLFSTLLKLAIFAIFLTTVLLAIWYRNEKLYTGFCGHGMVAPSLQELAPSYKFMAHIDDLLKGYKPHCIPCPENAICYPYLKMRCKPEYRLERSKLAFFDLFPIPDKCVKDSQREKLIAEVVKKSLEFLRVKNAQIECGEGNNDIVSGISEGDLFQIFEEAKPSFLDNEQFEELWEDVVCKLKNEPDIIYRQVSDFELFSTETMKNTFTNRTKQLHAAENEFTNEVAQNNGANEVREKEKSVQHRYSSLKSNYLRSFSKKYISLRCQFEQDFYRTYQRYRYFIWGALGIIAVIKYIEHRLKEHFREKKLVNDLVERVIAKLKKNKEENKETSFLSAVQLRDSFLSGEGNLRYRNSIWNRVTKVVETKNTNIKSDLIEVHGDIMKCWKWIGETTPLSEMSK</sequence>
<accession>J7RV54</accession>
<feature type="transmembrane region" description="Helical" evidence="8">
    <location>
        <begin position="449"/>
        <end position="468"/>
    </location>
</feature>
<feature type="region of interest" description="Disordered" evidence="7">
    <location>
        <begin position="349"/>
        <end position="394"/>
    </location>
</feature>
<dbReference type="Gene3D" id="1.10.10.1180">
    <property type="entry name" value="MAN1, winged-helix domain"/>
    <property type="match status" value="1"/>
</dbReference>
<dbReference type="OrthoDB" id="2503928at2759"/>
<dbReference type="PANTHER" id="PTHR47808">
    <property type="entry name" value="INNER NUCLEAR MEMBRANE PROTEIN HEH2-RELATED"/>
    <property type="match status" value="1"/>
</dbReference>
<dbReference type="InterPro" id="IPR044780">
    <property type="entry name" value="Heh2/Src1"/>
</dbReference>
<evidence type="ECO:0000313" key="11">
    <source>
        <dbReference type="EMBL" id="CCK68782.1"/>
    </source>
</evidence>
<feature type="compositionally biased region" description="Basic and acidic residues" evidence="7">
    <location>
        <begin position="101"/>
        <end position="113"/>
    </location>
</feature>
<keyword evidence="3 8" id="KW-0812">Transmembrane</keyword>
<dbReference type="OMA" id="FCEIPEE"/>
<keyword evidence="6" id="KW-0539">Nucleus</keyword>
<feature type="compositionally biased region" description="Polar residues" evidence="7">
    <location>
        <begin position="170"/>
        <end position="187"/>
    </location>
</feature>
<feature type="compositionally biased region" description="Low complexity" evidence="7">
    <location>
        <begin position="381"/>
        <end position="390"/>
    </location>
</feature>
<reference evidence="12" key="2">
    <citation type="submission" date="2012-08" db="EMBL/GenBank/DDBJ databases">
        <title>Genome sequence of Kazachstania naganishii.</title>
        <authorList>
            <person name="Gordon J.L."/>
            <person name="Armisen D."/>
            <person name="Proux-Wera E."/>
            <person name="OhEigeartaigh S.S."/>
            <person name="Byrne K.P."/>
            <person name="Wolfe K.H."/>
        </authorList>
    </citation>
    <scope>NUCLEOTIDE SEQUENCE [LARGE SCALE GENOMIC DNA]</scope>
    <source>
        <strain evidence="12">ATCC MYA-139 / BCRC 22969 / CBS 8797 / CCRC 22969 / KCTC 17520 / NBRC 10181 / NCYC 3082</strain>
    </source>
</reference>
<dbReference type="Pfam" id="PF09402">
    <property type="entry name" value="MSC"/>
    <property type="match status" value="1"/>
</dbReference>
<keyword evidence="4 8" id="KW-1133">Transmembrane helix</keyword>
<evidence type="ECO:0000256" key="1">
    <source>
        <dbReference type="ARBA" id="ARBA00004540"/>
    </source>
</evidence>
<dbReference type="GO" id="GO:0005637">
    <property type="term" value="C:nuclear inner membrane"/>
    <property type="evidence" value="ECO:0007669"/>
    <property type="project" value="UniProtKB-SubCell"/>
</dbReference>
<evidence type="ECO:0008006" key="13">
    <source>
        <dbReference type="Google" id="ProtNLM"/>
    </source>
</evidence>
<dbReference type="InterPro" id="IPR041885">
    <property type="entry name" value="MAN1_winged_helix_dom"/>
</dbReference>
<dbReference type="Pfam" id="PF12949">
    <property type="entry name" value="HeH"/>
    <property type="match status" value="1"/>
</dbReference>
<dbReference type="GO" id="GO:0003682">
    <property type="term" value="F:chromatin binding"/>
    <property type="evidence" value="ECO:0007669"/>
    <property type="project" value="InterPro"/>
</dbReference>
<proteinExistence type="predicted"/>
<dbReference type="GO" id="GO:0034399">
    <property type="term" value="C:nuclear periphery"/>
    <property type="evidence" value="ECO:0007669"/>
    <property type="project" value="TreeGrafter"/>
</dbReference>
<dbReference type="KEGG" id="kng:KNAG_0B03400"/>
<evidence type="ECO:0000259" key="9">
    <source>
        <dbReference type="Pfam" id="PF09402"/>
    </source>
</evidence>
<feature type="compositionally biased region" description="Polar residues" evidence="7">
    <location>
        <begin position="218"/>
        <end position="228"/>
    </location>
</feature>
<feature type="region of interest" description="Disordered" evidence="7">
    <location>
        <begin position="216"/>
        <end position="281"/>
    </location>
</feature>
<keyword evidence="2" id="KW-0597">Phosphoprotein</keyword>
<reference evidence="11 12" key="1">
    <citation type="journal article" date="2011" name="Proc. Natl. Acad. Sci. U.S.A.">
        <title>Evolutionary erosion of yeast sex chromosomes by mating-type switching accidents.</title>
        <authorList>
            <person name="Gordon J.L."/>
            <person name="Armisen D."/>
            <person name="Proux-Wera E."/>
            <person name="Oheigeartaigh S.S."/>
            <person name="Byrne K.P."/>
            <person name="Wolfe K.H."/>
        </authorList>
    </citation>
    <scope>NUCLEOTIDE SEQUENCE [LARGE SCALE GENOMIC DNA]</scope>
    <source>
        <strain evidence="12">ATCC MYA-139 / BCRC 22969 / CBS 8797 / CCRC 22969 / KCTC 17520 / NBRC 10181 / NCYC 3082</strain>
    </source>
</reference>
<protein>
    <recommendedName>
        <fullName evidence="13">Man1/Src1 C-terminal domain-containing protein</fullName>
    </recommendedName>
</protein>
<dbReference type="Proteomes" id="UP000006310">
    <property type="component" value="Chromosome 2"/>
</dbReference>
<dbReference type="HOGENOM" id="CLU_010838_0_0_1"/>
<feature type="domain" description="Man1/Src1-like C-terminal" evidence="9">
    <location>
        <begin position="457"/>
        <end position="834"/>
    </location>
</feature>
<dbReference type="AlphaFoldDB" id="J7RV54"/>
<dbReference type="RefSeq" id="XP_022463028.1">
    <property type="nucleotide sequence ID" value="XM_022611639.1"/>
</dbReference>
<feature type="compositionally biased region" description="Low complexity" evidence="7">
    <location>
        <begin position="89"/>
        <end position="99"/>
    </location>
</feature>
<dbReference type="InterPro" id="IPR018996">
    <property type="entry name" value="Man1/Src1-like_C"/>
</dbReference>
<dbReference type="InterPro" id="IPR025856">
    <property type="entry name" value="HeH/LEM_domain"/>
</dbReference>
<dbReference type="EMBL" id="HE978315">
    <property type="protein sequence ID" value="CCK68782.1"/>
    <property type="molecule type" value="Genomic_DNA"/>
</dbReference>